<evidence type="ECO:0000313" key="4">
    <source>
        <dbReference type="Proteomes" id="UP000316621"/>
    </source>
</evidence>
<dbReference type="EMBL" id="CM010715">
    <property type="protein sequence ID" value="RZC47101.1"/>
    <property type="molecule type" value="Genomic_DNA"/>
</dbReference>
<dbReference type="Pfam" id="PF00271">
    <property type="entry name" value="Helicase_C"/>
    <property type="match status" value="1"/>
</dbReference>
<organism evidence="3 4">
    <name type="scientific">Papaver somniferum</name>
    <name type="common">Opium poppy</name>
    <dbReference type="NCBI Taxonomy" id="3469"/>
    <lineage>
        <taxon>Eukaryota</taxon>
        <taxon>Viridiplantae</taxon>
        <taxon>Streptophyta</taxon>
        <taxon>Embryophyta</taxon>
        <taxon>Tracheophyta</taxon>
        <taxon>Spermatophyta</taxon>
        <taxon>Magnoliopsida</taxon>
        <taxon>Ranunculales</taxon>
        <taxon>Papaveraceae</taxon>
        <taxon>Papaveroideae</taxon>
        <taxon>Papaver</taxon>
    </lineage>
</organism>
<dbReference type="InterPro" id="IPR001650">
    <property type="entry name" value="Helicase_C-like"/>
</dbReference>
<keyword evidence="1" id="KW-0694">RNA-binding</keyword>
<proteinExistence type="predicted"/>
<protein>
    <recommendedName>
        <fullName evidence="2">Helicase C-terminal domain-containing protein</fullName>
    </recommendedName>
</protein>
<dbReference type="Proteomes" id="UP000316621">
    <property type="component" value="Chromosome 1"/>
</dbReference>
<dbReference type="Gene3D" id="3.40.50.300">
    <property type="entry name" value="P-loop containing nucleotide triphosphate hydrolases"/>
    <property type="match status" value="1"/>
</dbReference>
<dbReference type="InterPro" id="IPR027417">
    <property type="entry name" value="P-loop_NTPase"/>
</dbReference>
<reference evidence="3 4" key="1">
    <citation type="journal article" date="2018" name="Science">
        <title>The opium poppy genome and morphinan production.</title>
        <authorList>
            <person name="Guo L."/>
            <person name="Winzer T."/>
            <person name="Yang X."/>
            <person name="Li Y."/>
            <person name="Ning Z."/>
            <person name="He Z."/>
            <person name="Teodor R."/>
            <person name="Lu Y."/>
            <person name="Bowser T.A."/>
            <person name="Graham I.A."/>
            <person name="Ye K."/>
        </authorList>
    </citation>
    <scope>NUCLEOTIDE SEQUENCE [LARGE SCALE GENOMIC DNA]</scope>
    <source>
        <strain evidence="4">cv. HN1</strain>
        <tissue evidence="3">Leaves</tissue>
    </source>
</reference>
<keyword evidence="4" id="KW-1185">Reference proteome</keyword>
<dbReference type="PANTHER" id="PTHR47958">
    <property type="entry name" value="ATP-DEPENDENT RNA HELICASE DBP3"/>
    <property type="match status" value="1"/>
</dbReference>
<name>A0A4Y7IHB2_PAPSO</name>
<accession>A0A4Y7IHB2</accession>
<sequence length="271" mass="30156">MAKYHLNRLLQALIKPKLGFNQSIIMNSISTNKGISNITTDLIKPISGFLHQRRFSTSNVPNKPGGGEDNNVREVIVTWARATLIIRTAVAIQQRALNLALGKLLIALTVRQIVDTSNRDNIHAHACIGGQIVGEDIRKLENGVHVVSGTPGRQVHEGPVRILVKRDELTLEVDWLTEMMGSYNFTVSSMHGNMPQKERDAITKEFRSGNTGSSIDFGNYMYSQVHACIGGRSVCEDTRKLEDGVHVVRIHQGEFVILSREDLYVVELSNF</sequence>
<dbReference type="Gramene" id="RZC47101">
    <property type="protein sequence ID" value="RZC47101"/>
    <property type="gene ID" value="C5167_040060"/>
</dbReference>
<dbReference type="STRING" id="3469.A0A4Y7IHB2"/>
<dbReference type="SUPFAM" id="SSF52540">
    <property type="entry name" value="P-loop containing nucleoside triphosphate hydrolases"/>
    <property type="match status" value="1"/>
</dbReference>
<evidence type="ECO:0000313" key="3">
    <source>
        <dbReference type="EMBL" id="RZC47101.1"/>
    </source>
</evidence>
<feature type="domain" description="Helicase C-terminal" evidence="2">
    <location>
        <begin position="158"/>
        <end position="210"/>
    </location>
</feature>
<evidence type="ECO:0000259" key="2">
    <source>
        <dbReference type="Pfam" id="PF00271"/>
    </source>
</evidence>
<evidence type="ECO:0000256" key="1">
    <source>
        <dbReference type="ARBA" id="ARBA00022884"/>
    </source>
</evidence>
<gene>
    <name evidence="3" type="ORF">C5167_040060</name>
</gene>
<dbReference type="AlphaFoldDB" id="A0A4Y7IHB2"/>
<dbReference type="GO" id="GO:0003723">
    <property type="term" value="F:RNA binding"/>
    <property type="evidence" value="ECO:0007669"/>
    <property type="project" value="UniProtKB-KW"/>
</dbReference>